<dbReference type="InterPro" id="IPR011992">
    <property type="entry name" value="EF-hand-dom_pair"/>
</dbReference>
<sequence>NNPVFTKPDIQQCKQVFEQIDLDKSGKLSHDEVIAAFKKMDVVLKKDDLEAIIKAVDQSEECNFDINEFTHMIYISQNTEENHDMYRVMFLIADSDYSGKITVEKLQNLFKKLKAFLKTEEIEEVVKRMTSGKDYLDFKAFKSLMEQVLE</sequence>
<accession>A0A146K770</accession>
<dbReference type="InterPro" id="IPR018247">
    <property type="entry name" value="EF_Hand_1_Ca_BS"/>
</dbReference>
<dbReference type="InterPro" id="IPR050230">
    <property type="entry name" value="CALM/Myosin/TropC-like"/>
</dbReference>
<dbReference type="Gene3D" id="1.10.238.10">
    <property type="entry name" value="EF-hand"/>
    <property type="match status" value="2"/>
</dbReference>
<dbReference type="InterPro" id="IPR002048">
    <property type="entry name" value="EF_hand_dom"/>
</dbReference>
<dbReference type="PANTHER" id="PTHR23048:SF0">
    <property type="entry name" value="CALMODULIN LIKE 3"/>
    <property type="match status" value="1"/>
</dbReference>
<dbReference type="SUPFAM" id="SSF47473">
    <property type="entry name" value="EF-hand"/>
    <property type="match status" value="1"/>
</dbReference>
<organism evidence="4">
    <name type="scientific">Trepomonas sp. PC1</name>
    <dbReference type="NCBI Taxonomy" id="1076344"/>
    <lineage>
        <taxon>Eukaryota</taxon>
        <taxon>Metamonada</taxon>
        <taxon>Diplomonadida</taxon>
        <taxon>Hexamitidae</taxon>
        <taxon>Hexamitinae</taxon>
        <taxon>Trepomonas</taxon>
    </lineage>
</organism>
<evidence type="ECO:0000313" key="4">
    <source>
        <dbReference type="EMBL" id="JAP91401.1"/>
    </source>
</evidence>
<dbReference type="AlphaFoldDB" id="A0A146K770"/>
<keyword evidence="2" id="KW-0106">Calcium</keyword>
<dbReference type="PANTHER" id="PTHR23048">
    <property type="entry name" value="MYOSIN LIGHT CHAIN 1, 3"/>
    <property type="match status" value="1"/>
</dbReference>
<proteinExistence type="predicted"/>
<name>A0A146K770_9EUKA</name>
<feature type="non-terminal residue" evidence="4">
    <location>
        <position position="1"/>
    </location>
</feature>
<reference evidence="4" key="1">
    <citation type="submission" date="2015-07" db="EMBL/GenBank/DDBJ databases">
        <title>Adaptation to a free-living lifestyle via gene acquisitions in the diplomonad Trepomonas sp. PC1.</title>
        <authorList>
            <person name="Xu F."/>
            <person name="Jerlstrom-Hultqvist J."/>
            <person name="Kolisko M."/>
            <person name="Simpson A.G.B."/>
            <person name="Roger A.J."/>
            <person name="Svard S.G."/>
            <person name="Andersson J.O."/>
        </authorList>
    </citation>
    <scope>NUCLEOTIDE SEQUENCE</scope>
    <source>
        <strain evidence="4">PC1</strain>
    </source>
</reference>
<dbReference type="PROSITE" id="PS00018">
    <property type="entry name" value="EF_HAND_1"/>
    <property type="match status" value="1"/>
</dbReference>
<dbReference type="EMBL" id="GDID01005205">
    <property type="protein sequence ID" value="JAP91401.1"/>
    <property type="molecule type" value="Transcribed_RNA"/>
</dbReference>
<dbReference type="Pfam" id="PF13499">
    <property type="entry name" value="EF-hand_7"/>
    <property type="match status" value="1"/>
</dbReference>
<dbReference type="GO" id="GO:0005509">
    <property type="term" value="F:calcium ion binding"/>
    <property type="evidence" value="ECO:0007669"/>
    <property type="project" value="InterPro"/>
</dbReference>
<dbReference type="PROSITE" id="PS50222">
    <property type="entry name" value="EF_HAND_2"/>
    <property type="match status" value="2"/>
</dbReference>
<evidence type="ECO:0000259" key="3">
    <source>
        <dbReference type="PROSITE" id="PS50222"/>
    </source>
</evidence>
<feature type="domain" description="EF-hand" evidence="3">
    <location>
        <begin position="81"/>
        <end position="116"/>
    </location>
</feature>
<dbReference type="SMART" id="SM00054">
    <property type="entry name" value="EFh"/>
    <property type="match status" value="2"/>
</dbReference>
<feature type="domain" description="EF-hand" evidence="3">
    <location>
        <begin position="8"/>
        <end position="43"/>
    </location>
</feature>
<gene>
    <name evidence="4" type="ORF">TPC1_17004</name>
</gene>
<keyword evidence="1" id="KW-0677">Repeat</keyword>
<evidence type="ECO:0000256" key="2">
    <source>
        <dbReference type="ARBA" id="ARBA00022837"/>
    </source>
</evidence>
<dbReference type="GO" id="GO:0016460">
    <property type="term" value="C:myosin II complex"/>
    <property type="evidence" value="ECO:0007669"/>
    <property type="project" value="TreeGrafter"/>
</dbReference>
<protein>
    <submittedName>
        <fullName evidence="4">EF-hand domain pair-containing protein</fullName>
    </submittedName>
</protein>
<evidence type="ECO:0000256" key="1">
    <source>
        <dbReference type="ARBA" id="ARBA00022737"/>
    </source>
</evidence>